<evidence type="ECO:0000256" key="1">
    <source>
        <dbReference type="SAM" id="MobiDB-lite"/>
    </source>
</evidence>
<evidence type="ECO:0000313" key="3">
    <source>
        <dbReference type="Proteomes" id="UP000051530"/>
    </source>
</evidence>
<proteinExistence type="predicted"/>
<feature type="region of interest" description="Disordered" evidence="1">
    <location>
        <begin position="1"/>
        <end position="46"/>
    </location>
</feature>
<sequence length="75" mass="8541">MSKPFDELTEKDRNDVKETTSCAVNNEKDVQQNIKHQTHEKQINKKTEKNVDSVFVLEPVPGNTKAVDEEKPSCV</sequence>
<reference evidence="2 3" key="1">
    <citation type="submission" date="2015-07" db="EMBL/GenBank/DDBJ databases">
        <title>The genome of Pseudoloma neurophilia, a relevant intracellular parasite of the zebrafish.</title>
        <authorList>
            <person name="Ndikumana S."/>
            <person name="Pelin A."/>
            <person name="Sanders J."/>
            <person name="Corradi N."/>
        </authorList>
    </citation>
    <scope>NUCLEOTIDE SEQUENCE [LARGE SCALE GENOMIC DNA]</scope>
    <source>
        <strain evidence="2 3">MK1</strain>
    </source>
</reference>
<name>A0A0R0M241_9MICR</name>
<comment type="caution">
    <text evidence="2">The sequence shown here is derived from an EMBL/GenBank/DDBJ whole genome shotgun (WGS) entry which is preliminary data.</text>
</comment>
<gene>
    <name evidence="2" type="ORF">M153_1548000226</name>
</gene>
<feature type="compositionally biased region" description="Basic and acidic residues" evidence="1">
    <location>
        <begin position="1"/>
        <end position="18"/>
    </location>
</feature>
<feature type="non-terminal residue" evidence="2">
    <location>
        <position position="75"/>
    </location>
</feature>
<dbReference type="VEuPathDB" id="MicrosporidiaDB:M153_1548000226"/>
<dbReference type="AlphaFoldDB" id="A0A0R0M241"/>
<organism evidence="2 3">
    <name type="scientific">Pseudoloma neurophilia</name>
    <dbReference type="NCBI Taxonomy" id="146866"/>
    <lineage>
        <taxon>Eukaryota</taxon>
        <taxon>Fungi</taxon>
        <taxon>Fungi incertae sedis</taxon>
        <taxon>Microsporidia</taxon>
        <taxon>Pseudoloma</taxon>
    </lineage>
</organism>
<accession>A0A0R0M241</accession>
<keyword evidence="3" id="KW-1185">Reference proteome</keyword>
<evidence type="ECO:0000313" key="2">
    <source>
        <dbReference type="EMBL" id="KRH93089.1"/>
    </source>
</evidence>
<protein>
    <submittedName>
        <fullName evidence="2">Uncharacterized protein</fullName>
    </submittedName>
</protein>
<dbReference type="Proteomes" id="UP000051530">
    <property type="component" value="Unassembled WGS sequence"/>
</dbReference>
<feature type="compositionally biased region" description="Basic and acidic residues" evidence="1">
    <location>
        <begin position="37"/>
        <end position="46"/>
    </location>
</feature>
<dbReference type="EMBL" id="LGUB01000496">
    <property type="protein sequence ID" value="KRH93089.1"/>
    <property type="molecule type" value="Genomic_DNA"/>
</dbReference>